<dbReference type="Gene3D" id="1.10.150.50">
    <property type="entry name" value="Transcription Factor, Ets-1"/>
    <property type="match status" value="1"/>
</dbReference>
<dbReference type="PROSITE" id="PS51433">
    <property type="entry name" value="PNT"/>
    <property type="match status" value="1"/>
</dbReference>
<dbReference type="AlphaFoldDB" id="A0A9C5ZNZ1"/>
<evidence type="ECO:0000256" key="1">
    <source>
        <dbReference type="SAM" id="MobiDB-lite"/>
    </source>
</evidence>
<sequence length="302" mass="34844">MSSTSSQASQASQVALENRYALPPQAVDNKIVMHMDIREPLRTLQKLLEKELNISLRGYEFWLQYVQQLEPHENLVDQCVKHEGLVKINVEIKYIVKRINILDVLKPTEDALAALNIQETCETNLSSDDKQSRCNENTEDSEEGKEAPAKKFKGDHAIASTSSKEKPCLNWVLDNKFRKKQARLNIPKNPFEWTVAHVKHWFEWAIKQFELTNFNMNEWSITGRQLCTLTHEEFHKKLPKDPGNVFWTHTQLLKECKCVAVPHKAAKSGLMENNAELNKNTPALSAMPRKQKIMRKSFHNTN</sequence>
<dbReference type="FunFam" id="1.10.150.50:FF:000039">
    <property type="entry name" value="GA-binding protein alpha chain, putative"/>
    <property type="match status" value="1"/>
</dbReference>
<dbReference type="KEGG" id="gfs:119643319"/>
<dbReference type="SMART" id="SM00251">
    <property type="entry name" value="SAM_PNT"/>
    <property type="match status" value="1"/>
</dbReference>
<dbReference type="Proteomes" id="UP000092443">
    <property type="component" value="Unplaced"/>
</dbReference>
<protein>
    <submittedName>
        <fullName evidence="4 5">DNA-binding protein Ets97D-like</fullName>
    </submittedName>
</protein>
<evidence type="ECO:0000259" key="2">
    <source>
        <dbReference type="PROSITE" id="PS51433"/>
    </source>
</evidence>
<feature type="region of interest" description="Disordered" evidence="1">
    <location>
        <begin position="126"/>
        <end position="153"/>
    </location>
</feature>
<evidence type="ECO:0000313" key="4">
    <source>
        <dbReference type="RefSeq" id="XP_037898587.1"/>
    </source>
</evidence>
<dbReference type="InterPro" id="IPR013761">
    <property type="entry name" value="SAM/pointed_sf"/>
</dbReference>
<dbReference type="Pfam" id="PF02198">
    <property type="entry name" value="SAM_PNT"/>
    <property type="match status" value="1"/>
</dbReference>
<dbReference type="SUPFAM" id="SSF47769">
    <property type="entry name" value="SAM/Pointed domain"/>
    <property type="match status" value="1"/>
</dbReference>
<name>A0A9C5ZNZ1_9MUSC</name>
<dbReference type="InterPro" id="IPR024668">
    <property type="entry name" value="GABP_asu_N"/>
</dbReference>
<organism evidence="3 4">
    <name type="scientific">Glossina fuscipes</name>
    <dbReference type="NCBI Taxonomy" id="7396"/>
    <lineage>
        <taxon>Eukaryota</taxon>
        <taxon>Metazoa</taxon>
        <taxon>Ecdysozoa</taxon>
        <taxon>Arthropoda</taxon>
        <taxon>Hexapoda</taxon>
        <taxon>Insecta</taxon>
        <taxon>Pterygota</taxon>
        <taxon>Neoptera</taxon>
        <taxon>Endopterygota</taxon>
        <taxon>Diptera</taxon>
        <taxon>Brachycera</taxon>
        <taxon>Muscomorpha</taxon>
        <taxon>Hippoboscoidea</taxon>
        <taxon>Glossinidae</taxon>
        <taxon>Glossina</taxon>
    </lineage>
</organism>
<evidence type="ECO:0000313" key="5">
    <source>
        <dbReference type="RefSeq" id="XP_037898588.1"/>
    </source>
</evidence>
<dbReference type="GeneID" id="119643319"/>
<dbReference type="GO" id="GO:0043565">
    <property type="term" value="F:sequence-specific DNA binding"/>
    <property type="evidence" value="ECO:0007669"/>
    <property type="project" value="InterPro"/>
</dbReference>
<dbReference type="InterPro" id="IPR003118">
    <property type="entry name" value="Pointed_dom"/>
</dbReference>
<keyword evidence="3" id="KW-1185">Reference proteome</keyword>
<dbReference type="Gene3D" id="3.10.20.90">
    <property type="entry name" value="Phosphatidylinositol 3-kinase Catalytic Subunit, Chain A, domain 1"/>
    <property type="match status" value="1"/>
</dbReference>
<proteinExistence type="predicted"/>
<dbReference type="Pfam" id="PF11620">
    <property type="entry name" value="GABP-alpha"/>
    <property type="match status" value="1"/>
</dbReference>
<dbReference type="RefSeq" id="XP_037898588.1">
    <property type="nucleotide sequence ID" value="XM_038042660.1"/>
</dbReference>
<accession>A0A9C5ZNZ1</accession>
<evidence type="ECO:0000313" key="3">
    <source>
        <dbReference type="Proteomes" id="UP000092443"/>
    </source>
</evidence>
<feature type="domain" description="PNT" evidence="2">
    <location>
        <begin position="172"/>
        <end position="257"/>
    </location>
</feature>
<gene>
    <name evidence="4 5" type="primary">LOC119643319</name>
</gene>
<reference evidence="4 5" key="1">
    <citation type="submission" date="2025-04" db="UniProtKB">
        <authorList>
            <consortium name="RefSeq"/>
        </authorList>
    </citation>
    <scope>IDENTIFICATION</scope>
    <source>
        <tissue evidence="4 5">Whole body pupa</tissue>
    </source>
</reference>
<dbReference type="FunFam" id="3.10.20.90:FF:000251">
    <property type="entry name" value="DNA-binding protein Ets97D"/>
    <property type="match status" value="1"/>
</dbReference>
<feature type="compositionally biased region" description="Basic and acidic residues" evidence="1">
    <location>
        <begin position="144"/>
        <end position="153"/>
    </location>
</feature>
<dbReference type="RefSeq" id="XP_037898587.1">
    <property type="nucleotide sequence ID" value="XM_038042659.1"/>
</dbReference>